<evidence type="ECO:0000313" key="5">
    <source>
        <dbReference type="Proteomes" id="UP000001693"/>
    </source>
</evidence>
<dbReference type="Pfam" id="PF17170">
    <property type="entry name" value="DUF5128"/>
    <property type="match status" value="1"/>
</dbReference>
<organism evidence="4 5">
    <name type="scientific">Leptothrix cholodnii (strain ATCC 51168 / LMG 8142 / SP-6)</name>
    <name type="common">Leptothrix discophora (strain SP-6)</name>
    <dbReference type="NCBI Taxonomy" id="395495"/>
    <lineage>
        <taxon>Bacteria</taxon>
        <taxon>Pseudomonadati</taxon>
        <taxon>Pseudomonadota</taxon>
        <taxon>Betaproteobacteria</taxon>
        <taxon>Burkholderiales</taxon>
        <taxon>Sphaerotilaceae</taxon>
        <taxon>Leptothrix</taxon>
    </lineage>
</organism>
<dbReference type="InterPro" id="IPR011042">
    <property type="entry name" value="6-blade_b-propeller_TolB-like"/>
</dbReference>
<dbReference type="Gene3D" id="2.40.10.500">
    <property type="match status" value="1"/>
</dbReference>
<dbReference type="InterPro" id="IPR050952">
    <property type="entry name" value="TRIM-NHL_E3_ligases"/>
</dbReference>
<evidence type="ECO:0000313" key="4">
    <source>
        <dbReference type="EMBL" id="ACB36376.1"/>
    </source>
</evidence>
<dbReference type="PANTHER" id="PTHR24104:SF25">
    <property type="entry name" value="PROTEIN LIN-41"/>
    <property type="match status" value="1"/>
</dbReference>
<dbReference type="InterPro" id="IPR001258">
    <property type="entry name" value="NHL_repeat"/>
</dbReference>
<keyword evidence="5" id="KW-1185">Reference proteome</keyword>
<dbReference type="eggNOG" id="COG3386">
    <property type="taxonomic scope" value="Bacteria"/>
</dbReference>
<dbReference type="STRING" id="395495.Lcho_4124"/>
<feature type="repeat" description="NHL" evidence="2">
    <location>
        <begin position="219"/>
        <end position="261"/>
    </location>
</feature>
<reference evidence="4 5" key="1">
    <citation type="submission" date="2008-03" db="EMBL/GenBank/DDBJ databases">
        <title>Complete sequence of Leptothrix cholodnii SP-6.</title>
        <authorList>
            <consortium name="US DOE Joint Genome Institute"/>
            <person name="Copeland A."/>
            <person name="Lucas S."/>
            <person name="Lapidus A."/>
            <person name="Glavina del Rio T."/>
            <person name="Dalin E."/>
            <person name="Tice H."/>
            <person name="Bruce D."/>
            <person name="Goodwin L."/>
            <person name="Pitluck S."/>
            <person name="Chertkov O."/>
            <person name="Brettin T."/>
            <person name="Detter J.C."/>
            <person name="Han C."/>
            <person name="Kuske C.R."/>
            <person name="Schmutz J."/>
            <person name="Larimer F."/>
            <person name="Land M."/>
            <person name="Hauser L."/>
            <person name="Kyrpides N."/>
            <person name="Lykidis A."/>
            <person name="Emerson D."/>
            <person name="Richardson P."/>
        </authorList>
    </citation>
    <scope>NUCLEOTIDE SEQUENCE [LARGE SCALE GENOMIC DNA]</scope>
    <source>
        <strain evidence="5">ATCC 51168 / LMG 8142 / SP-6</strain>
    </source>
</reference>
<dbReference type="SUPFAM" id="SSF101898">
    <property type="entry name" value="NHL repeat"/>
    <property type="match status" value="1"/>
</dbReference>
<name>B1XXQ7_LEPCP</name>
<dbReference type="PROSITE" id="PS51125">
    <property type="entry name" value="NHL"/>
    <property type="match status" value="3"/>
</dbReference>
<feature type="repeat" description="NHL" evidence="2">
    <location>
        <begin position="267"/>
        <end position="309"/>
    </location>
</feature>
<proteinExistence type="predicted"/>
<keyword evidence="3" id="KW-0732">Signal</keyword>
<dbReference type="CDD" id="cd14962">
    <property type="entry name" value="NHL_like_6"/>
    <property type="match status" value="1"/>
</dbReference>
<dbReference type="Gene3D" id="2.120.10.30">
    <property type="entry name" value="TolB, C-terminal domain"/>
    <property type="match status" value="1"/>
</dbReference>
<keyword evidence="1" id="KW-0677">Repeat</keyword>
<accession>B1XXQ7</accession>
<dbReference type="KEGG" id="lch:Lcho_4124"/>
<gene>
    <name evidence="4" type="ordered locus">Lcho_4124</name>
</gene>
<dbReference type="Proteomes" id="UP000001693">
    <property type="component" value="Chromosome"/>
</dbReference>
<evidence type="ECO:0000256" key="3">
    <source>
        <dbReference type="SAM" id="SignalP"/>
    </source>
</evidence>
<dbReference type="GO" id="GO:0008270">
    <property type="term" value="F:zinc ion binding"/>
    <property type="evidence" value="ECO:0007669"/>
    <property type="project" value="UniProtKB-KW"/>
</dbReference>
<evidence type="ECO:0000256" key="1">
    <source>
        <dbReference type="ARBA" id="ARBA00022737"/>
    </source>
</evidence>
<feature type="repeat" description="NHL" evidence="2">
    <location>
        <begin position="173"/>
        <end position="215"/>
    </location>
</feature>
<feature type="chain" id="PRO_5002772623" evidence="3">
    <location>
        <begin position="18"/>
        <end position="359"/>
    </location>
</feature>
<feature type="signal peptide" evidence="3">
    <location>
        <begin position="1"/>
        <end position="17"/>
    </location>
</feature>
<dbReference type="HOGENOM" id="CLU_008645_8_0_4"/>
<sequence length="359" mass="38347" precursor="true">MHAALLCAVLSVLAALAGCAGVEPVRGQMHYGLDALPPAQRPVWPAAPEQPRFVYAGTLTGEPNFRRPDAGSNRWRAFGRWLVGLDDDAVKPLVLQRPSALIGDETRGRLYVSDTSRQAVFVFDEKGGELQLWERAAGLLNFVAPSGLALGPNGELWVADAELGFVARLDAKGEPLGVIGRGQLQRPTGLARDTASGWLYVADTYAHQVKVFDAAGALQHVIGQRGEGAGEFNFPTHLALADGKLYVTDTLNNRVQVFSAAGEPLPGQFGSRGLVLGNLVRPKGVAVDSEGRVYVVESYYDSLLVYSPSGEFLLPISGGGTAIGRFYLPAGVWVDTSDQVFVADMFNGRVLRLQFLGGG</sequence>
<protein>
    <submittedName>
        <fullName evidence="4">NHL repeat containing protein</fullName>
    </submittedName>
</protein>
<dbReference type="EMBL" id="CP001013">
    <property type="protein sequence ID" value="ACB36376.1"/>
    <property type="molecule type" value="Genomic_DNA"/>
</dbReference>
<dbReference type="PANTHER" id="PTHR24104">
    <property type="entry name" value="E3 UBIQUITIN-PROTEIN LIGASE NHLRC1-RELATED"/>
    <property type="match status" value="1"/>
</dbReference>
<dbReference type="eggNOG" id="COG3391">
    <property type="taxonomic scope" value="Bacteria"/>
</dbReference>
<dbReference type="AlphaFoldDB" id="B1XXQ7"/>
<evidence type="ECO:0000256" key="2">
    <source>
        <dbReference type="PROSITE-ProRule" id="PRU00504"/>
    </source>
</evidence>